<keyword evidence="8" id="KW-1185">Reference proteome</keyword>
<dbReference type="InterPro" id="IPR003850">
    <property type="entry name" value="PurS"/>
</dbReference>
<dbReference type="GO" id="GO:0005524">
    <property type="term" value="F:ATP binding"/>
    <property type="evidence" value="ECO:0007669"/>
    <property type="project" value="UniProtKB-UniRule"/>
</dbReference>
<gene>
    <name evidence="6" type="primary">purS</name>
    <name evidence="7" type="ORF">DFR57_11028</name>
</gene>
<comment type="similarity">
    <text evidence="6">Belongs to the PurS family.</text>
</comment>
<organism evidence="7 8">
    <name type="scientific">Saliterribacillus persicus</name>
    <dbReference type="NCBI Taxonomy" id="930114"/>
    <lineage>
        <taxon>Bacteria</taxon>
        <taxon>Bacillati</taxon>
        <taxon>Bacillota</taxon>
        <taxon>Bacilli</taxon>
        <taxon>Bacillales</taxon>
        <taxon>Bacillaceae</taxon>
        <taxon>Saliterribacillus</taxon>
    </lineage>
</organism>
<keyword evidence="3 6" id="KW-0547">Nucleotide-binding</keyword>
<comment type="subunit">
    <text evidence="6">Part of the FGAM synthase complex composed of 1 PurL, 1 PurQ and 2 PurS subunits.</text>
</comment>
<comment type="function">
    <text evidence="6">Part of the phosphoribosylformylglycinamidine synthase complex involved in the purines biosynthetic pathway. Catalyzes the ATP-dependent conversion of formylglycinamide ribonucleotide (FGAR) and glutamine to yield formylglycinamidine ribonucleotide (FGAM) and glutamate. The FGAM synthase complex is composed of three subunits. PurQ produces an ammonia molecule by converting glutamine to glutamate. PurL transfers the ammonia molecule to FGAR to form FGAM in an ATP-dependent manner. PurS interacts with PurQ and PurL and is thought to assist in the transfer of the ammonia molecule from PurQ to PurL.</text>
</comment>
<evidence type="ECO:0000256" key="3">
    <source>
        <dbReference type="ARBA" id="ARBA00022741"/>
    </source>
</evidence>
<dbReference type="PANTHER" id="PTHR34696:SF1">
    <property type="entry name" value="PHOSPHORIBOSYLFORMYLGLYCINAMIDINE SYNTHASE SUBUNIT PURS"/>
    <property type="match status" value="1"/>
</dbReference>
<dbReference type="Gene3D" id="3.30.1280.10">
    <property type="entry name" value="Phosphoribosylformylglycinamidine synthase subunit PurS"/>
    <property type="match status" value="1"/>
</dbReference>
<name>A0A368XII9_9BACI</name>
<dbReference type="NCBIfam" id="NF004630">
    <property type="entry name" value="PRK05974.1"/>
    <property type="match status" value="1"/>
</dbReference>
<dbReference type="EC" id="6.3.5.3" evidence="6"/>
<keyword evidence="4 6" id="KW-0658">Purine biosynthesis</keyword>
<dbReference type="HAMAP" id="MF_01926">
    <property type="entry name" value="PurS"/>
    <property type="match status" value="1"/>
</dbReference>
<comment type="pathway">
    <text evidence="6">Purine metabolism; IMP biosynthesis via de novo pathway; 5-amino-1-(5-phospho-D-ribosyl)imidazole from N(2)-formyl-N(1)-(5-phospho-D-ribosyl)glycinamide: step 1/2.</text>
</comment>
<keyword evidence="5 6" id="KW-0067">ATP-binding</keyword>
<comment type="caution">
    <text evidence="7">The sequence shown here is derived from an EMBL/GenBank/DDBJ whole genome shotgun (WGS) entry which is preliminary data.</text>
</comment>
<evidence type="ECO:0000313" key="7">
    <source>
        <dbReference type="EMBL" id="RCW65814.1"/>
    </source>
</evidence>
<dbReference type="Proteomes" id="UP000252585">
    <property type="component" value="Unassembled WGS sequence"/>
</dbReference>
<dbReference type="RefSeq" id="WP_114353479.1">
    <property type="nucleotide sequence ID" value="NZ_QPJJ01000010.1"/>
</dbReference>
<evidence type="ECO:0000313" key="8">
    <source>
        <dbReference type="Proteomes" id="UP000252585"/>
    </source>
</evidence>
<sequence length="83" mass="9374">MKKVKIHITLKEGVLDPQGKAVQNSLNTLGYDGVGEVRVGKYMELFIEDSADIEKQVEEMCRKLLANPVIENYDYTIEEGVTQ</sequence>
<evidence type="ECO:0000256" key="2">
    <source>
        <dbReference type="ARBA" id="ARBA00022598"/>
    </source>
</evidence>
<dbReference type="EMBL" id="QPJJ01000010">
    <property type="protein sequence ID" value="RCW65814.1"/>
    <property type="molecule type" value="Genomic_DNA"/>
</dbReference>
<accession>A0A368XII9</accession>
<dbReference type="InterPro" id="IPR036604">
    <property type="entry name" value="PurS-like_sf"/>
</dbReference>
<dbReference type="UniPathway" id="UPA00074">
    <property type="reaction ID" value="UER00128"/>
</dbReference>
<dbReference type="OrthoDB" id="9799101at2"/>
<dbReference type="NCBIfam" id="TIGR00302">
    <property type="entry name" value="phosphoribosylformylglycinamidine synthase subunit PurS"/>
    <property type="match status" value="1"/>
</dbReference>
<dbReference type="GO" id="GO:0004642">
    <property type="term" value="F:phosphoribosylformylglycinamidine synthase activity"/>
    <property type="evidence" value="ECO:0007669"/>
    <property type="project" value="UniProtKB-UniRule"/>
</dbReference>
<dbReference type="SUPFAM" id="SSF82697">
    <property type="entry name" value="PurS-like"/>
    <property type="match status" value="1"/>
</dbReference>
<dbReference type="GO" id="GO:0006189">
    <property type="term" value="P:'de novo' IMP biosynthetic process"/>
    <property type="evidence" value="ECO:0007669"/>
    <property type="project" value="UniProtKB-UniRule"/>
</dbReference>
<evidence type="ECO:0000256" key="5">
    <source>
        <dbReference type="ARBA" id="ARBA00022840"/>
    </source>
</evidence>
<evidence type="ECO:0000256" key="6">
    <source>
        <dbReference type="HAMAP-Rule" id="MF_01926"/>
    </source>
</evidence>
<dbReference type="Pfam" id="PF02700">
    <property type="entry name" value="PurS"/>
    <property type="match status" value="1"/>
</dbReference>
<proteinExistence type="inferred from homology"/>
<evidence type="ECO:0000256" key="1">
    <source>
        <dbReference type="ARBA" id="ARBA00022490"/>
    </source>
</evidence>
<keyword evidence="1 6" id="KW-0963">Cytoplasm</keyword>
<protein>
    <recommendedName>
        <fullName evidence="6">Phosphoribosylformylglycinamidine synthase subunit PurS</fullName>
        <shortName evidence="6">FGAM synthase</shortName>
        <ecNumber evidence="6">6.3.5.3</ecNumber>
    </recommendedName>
    <alternativeName>
        <fullName evidence="6">Formylglycinamide ribonucleotide amidotransferase subunit III</fullName>
        <shortName evidence="6">FGAR amidotransferase III</shortName>
        <shortName evidence="6">FGAR-AT III</shortName>
    </alternativeName>
    <alternativeName>
        <fullName evidence="6">Phosphoribosylformylglycinamidine synthase subunit III</fullName>
    </alternativeName>
</protein>
<evidence type="ECO:0000256" key="4">
    <source>
        <dbReference type="ARBA" id="ARBA00022755"/>
    </source>
</evidence>
<dbReference type="AlphaFoldDB" id="A0A368XII9"/>
<dbReference type="PANTHER" id="PTHR34696">
    <property type="entry name" value="PHOSPHORIBOSYLFORMYLGLYCINAMIDINE SYNTHASE SUBUNIT PURS"/>
    <property type="match status" value="1"/>
</dbReference>
<comment type="subcellular location">
    <subcellularLocation>
        <location evidence="6">Cytoplasm</location>
    </subcellularLocation>
</comment>
<reference evidence="7 8" key="1">
    <citation type="submission" date="2018-07" db="EMBL/GenBank/DDBJ databases">
        <title>Genomic Encyclopedia of Type Strains, Phase IV (KMG-IV): sequencing the most valuable type-strain genomes for metagenomic binning, comparative biology and taxonomic classification.</title>
        <authorList>
            <person name="Goeker M."/>
        </authorList>
    </citation>
    <scope>NUCLEOTIDE SEQUENCE [LARGE SCALE GENOMIC DNA]</scope>
    <source>
        <strain evidence="7 8">DSM 27696</strain>
    </source>
</reference>
<dbReference type="GO" id="GO:0005737">
    <property type="term" value="C:cytoplasm"/>
    <property type="evidence" value="ECO:0007669"/>
    <property type="project" value="UniProtKB-SubCell"/>
</dbReference>
<keyword evidence="2 6" id="KW-0436">Ligase</keyword>
<comment type="catalytic activity">
    <reaction evidence="6">
        <text>N(2)-formyl-N(1)-(5-phospho-beta-D-ribosyl)glycinamide + L-glutamine + ATP + H2O = 2-formamido-N(1)-(5-O-phospho-beta-D-ribosyl)acetamidine + L-glutamate + ADP + phosphate + H(+)</text>
        <dbReference type="Rhea" id="RHEA:17129"/>
        <dbReference type="ChEBI" id="CHEBI:15377"/>
        <dbReference type="ChEBI" id="CHEBI:15378"/>
        <dbReference type="ChEBI" id="CHEBI:29985"/>
        <dbReference type="ChEBI" id="CHEBI:30616"/>
        <dbReference type="ChEBI" id="CHEBI:43474"/>
        <dbReference type="ChEBI" id="CHEBI:58359"/>
        <dbReference type="ChEBI" id="CHEBI:147286"/>
        <dbReference type="ChEBI" id="CHEBI:147287"/>
        <dbReference type="ChEBI" id="CHEBI:456216"/>
        <dbReference type="EC" id="6.3.5.3"/>
    </reaction>
</comment>